<keyword evidence="1" id="KW-0812">Transmembrane</keyword>
<gene>
    <name evidence="2" type="ORF">SAMN05421739_11530</name>
</gene>
<dbReference type="EMBL" id="FOOT01000015">
    <property type="protein sequence ID" value="SFH38547.1"/>
    <property type="molecule type" value="Genomic_DNA"/>
</dbReference>
<protein>
    <submittedName>
        <fullName evidence="2">Uncharacterized protein</fullName>
    </submittedName>
</protein>
<dbReference type="AlphaFoldDB" id="A0A1I2ZL20"/>
<dbReference type="Proteomes" id="UP000198724">
    <property type="component" value="Unassembled WGS sequence"/>
</dbReference>
<feature type="transmembrane region" description="Helical" evidence="1">
    <location>
        <begin position="77"/>
        <end position="96"/>
    </location>
</feature>
<keyword evidence="3" id="KW-1185">Reference proteome</keyword>
<feature type="transmembrane region" description="Helical" evidence="1">
    <location>
        <begin position="117"/>
        <end position="136"/>
    </location>
</feature>
<organism evidence="2 3">
    <name type="scientific">Pontibacter chinhatensis</name>
    <dbReference type="NCBI Taxonomy" id="1436961"/>
    <lineage>
        <taxon>Bacteria</taxon>
        <taxon>Pseudomonadati</taxon>
        <taxon>Bacteroidota</taxon>
        <taxon>Cytophagia</taxon>
        <taxon>Cytophagales</taxon>
        <taxon>Hymenobacteraceae</taxon>
        <taxon>Pontibacter</taxon>
    </lineage>
</organism>
<dbReference type="STRING" id="1436961.SAMN05421739_11530"/>
<proteinExistence type="predicted"/>
<feature type="transmembrane region" description="Helical" evidence="1">
    <location>
        <begin position="37"/>
        <end position="65"/>
    </location>
</feature>
<reference evidence="3" key="1">
    <citation type="submission" date="2016-10" db="EMBL/GenBank/DDBJ databases">
        <authorList>
            <person name="Varghese N."/>
            <person name="Submissions S."/>
        </authorList>
    </citation>
    <scope>NUCLEOTIDE SEQUENCE [LARGE SCALE GENOMIC DNA]</scope>
    <source>
        <strain evidence="3">LP51</strain>
    </source>
</reference>
<evidence type="ECO:0000313" key="3">
    <source>
        <dbReference type="Proteomes" id="UP000198724"/>
    </source>
</evidence>
<keyword evidence="1" id="KW-1133">Transmembrane helix</keyword>
<sequence>MPVLNDKECPELNHLNLIIISFYKRYRKREGHSLSAFWAKMVMGFCFTIHFFTLWDIVVAIFGMYTLRRYVIEHYSIFPIFGIWVAMTYLVHKLTVPNHAIRDIFLHEEEYLKGQKLGWFHLAFSAGLTILFLHFTKPHLNY</sequence>
<evidence type="ECO:0000313" key="2">
    <source>
        <dbReference type="EMBL" id="SFH38547.1"/>
    </source>
</evidence>
<keyword evidence="1" id="KW-0472">Membrane</keyword>
<evidence type="ECO:0000256" key="1">
    <source>
        <dbReference type="SAM" id="Phobius"/>
    </source>
</evidence>
<name>A0A1I2ZL20_9BACT</name>
<accession>A0A1I2ZL20</accession>